<dbReference type="SUPFAM" id="SSF47473">
    <property type="entry name" value="EF-hand"/>
    <property type="match status" value="1"/>
</dbReference>
<dbReference type="Gene3D" id="1.10.238.10">
    <property type="entry name" value="EF-hand"/>
    <property type="match status" value="1"/>
</dbReference>
<comment type="caution">
    <text evidence="12">The sequence shown here is derived from an EMBL/GenBank/DDBJ whole genome shotgun (WGS) entry which is preliminary data.</text>
</comment>
<dbReference type="GO" id="GO:0005509">
    <property type="term" value="F:calcium ion binding"/>
    <property type="evidence" value="ECO:0007669"/>
    <property type="project" value="InterPro"/>
</dbReference>
<proteinExistence type="inferred from homology"/>
<evidence type="ECO:0000256" key="2">
    <source>
        <dbReference type="ARBA" id="ARBA00011245"/>
    </source>
</evidence>
<name>A0A812HRQ0_9DINO</name>
<keyword evidence="13" id="KW-1185">Reference proteome</keyword>
<dbReference type="PROSITE" id="PS00018">
    <property type="entry name" value="EF_HAND_1"/>
    <property type="match status" value="1"/>
</dbReference>
<keyword evidence="3" id="KW-0723">Serine/threonine-protein kinase</keyword>
<evidence type="ECO:0000256" key="9">
    <source>
        <dbReference type="ARBA" id="ARBA00024334"/>
    </source>
</evidence>
<dbReference type="InterPro" id="IPR011992">
    <property type="entry name" value="EF-hand-dom_pair"/>
</dbReference>
<dbReference type="GO" id="GO:0004674">
    <property type="term" value="F:protein serine/threonine kinase activity"/>
    <property type="evidence" value="ECO:0007669"/>
    <property type="project" value="UniProtKB-KW"/>
</dbReference>
<dbReference type="InterPro" id="IPR008271">
    <property type="entry name" value="Ser/Thr_kinase_AS"/>
</dbReference>
<dbReference type="InterPro" id="IPR002048">
    <property type="entry name" value="EF_hand_dom"/>
</dbReference>
<dbReference type="PROSITE" id="PS50222">
    <property type="entry name" value="EF_HAND_2"/>
    <property type="match status" value="2"/>
</dbReference>
<evidence type="ECO:0000256" key="4">
    <source>
        <dbReference type="ARBA" id="ARBA00022679"/>
    </source>
</evidence>
<dbReference type="Pfam" id="PF00069">
    <property type="entry name" value="Pkinase"/>
    <property type="match status" value="1"/>
</dbReference>
<keyword evidence="8" id="KW-0067">ATP-binding</keyword>
<dbReference type="InterPro" id="IPR000719">
    <property type="entry name" value="Prot_kinase_dom"/>
</dbReference>
<organism evidence="12 13">
    <name type="scientific">Symbiodinium natans</name>
    <dbReference type="NCBI Taxonomy" id="878477"/>
    <lineage>
        <taxon>Eukaryota</taxon>
        <taxon>Sar</taxon>
        <taxon>Alveolata</taxon>
        <taxon>Dinophyceae</taxon>
        <taxon>Suessiales</taxon>
        <taxon>Symbiodiniaceae</taxon>
        <taxon>Symbiodinium</taxon>
    </lineage>
</organism>
<evidence type="ECO:0000259" key="10">
    <source>
        <dbReference type="PROSITE" id="PS50011"/>
    </source>
</evidence>
<dbReference type="FunFam" id="1.10.510.10:FF:000571">
    <property type="entry name" value="Maternal embryonic leucine zipper kinase"/>
    <property type="match status" value="1"/>
</dbReference>
<reference evidence="12" key="1">
    <citation type="submission" date="2021-02" db="EMBL/GenBank/DDBJ databases">
        <authorList>
            <person name="Dougan E. K."/>
            <person name="Rhodes N."/>
            <person name="Thang M."/>
            <person name="Chan C."/>
        </authorList>
    </citation>
    <scope>NUCLEOTIDE SEQUENCE</scope>
</reference>
<sequence>MTEGRYRHLKQECEVFLTVDHPNIAQLSDVYEWEDGIAIIMEYCSGGELLHRLEAQAVYDEADAAEATSQMLQAVNYLHAHSIVHRDLKLQNFLYESPQKDALLKLIDFGLCETLEDADMKMKASVGTLEFCSPDVISGKEYTSQCDLWSLGVVVFMLLTGRPPWSTSRGFEGMRKDISKGLVKWDRLQNVSEHATDFVQQLLVVDPEQRMTAERALQHPWLTKTDVVRKPKLGRSVLVSLQQYSSKSKMQRLLLQLLAQELQPEEVSEMRELFMKLDSDARGTIRLCDLKDAMCRHTRRAPHNSPTISRWAQHLLSPKSRAAHRHRLRQATAPFLGAPADEAEQIFSMLDANGDEEVYYSDFLAATASVRWQLRREVMRKIFNRFDRDRSGAISMEEVRLVLEESLEDGSVEEMLQESKVVLDSNGEISFEAFVNLFEKKDVLPASEHHAVGDMMTCSIPRPHALPREDLLRAWAWDDTPKHLELGQKRVEQRVVGMFARPSRSSEWFVHAALEMSGTLEDDGLPSTADVSCRVPVVMALAVLGSALVLPGILSSSRWRQVEPSHVCGHASLQDLEQLGLPNVTAVNWGQWHGPYALPPERLILCASGAAFLWLQGDTNPLPLNHTLVSSLFLSLPRMWPQERLEQHGSFIWILDRDYNLIIAPTMQELPGKGLREVKHGDLCPGKNFFGENHVSGPYRGIARLGGEFNLAGNGNGSEWVMHAKSGYTAYRVSPETAAEYYHAQREAGRNESDIARNFQRCVFRQIFRAKEPLMRLLCFLHTKLSVDASLGDVRRCDIRSVASGGLPDLQSCTLKPSDALGCSMRKADPASVAVVHLIDWYAPGQDRCNLTTEDFGADLQRVGEDVLRHGQRSPADLAPHAPHGADVRKVQKRIKGLRKHSCLFSPEFTSRLGCNVHGCFGEGFTRKLKAVEQRLADDPLEASRLWEVAAQAWSQCQL</sequence>
<dbReference type="PROSITE" id="PS00108">
    <property type="entry name" value="PROTEIN_KINASE_ST"/>
    <property type="match status" value="1"/>
</dbReference>
<comment type="similarity">
    <text evidence="9">Belongs to the protein kinase superfamily. Ser/Thr protein kinase family. CDPK subfamily.</text>
</comment>
<dbReference type="SUPFAM" id="SSF56112">
    <property type="entry name" value="Protein kinase-like (PK-like)"/>
    <property type="match status" value="1"/>
</dbReference>
<evidence type="ECO:0000256" key="6">
    <source>
        <dbReference type="ARBA" id="ARBA00022777"/>
    </source>
</evidence>
<dbReference type="Gene3D" id="1.10.510.10">
    <property type="entry name" value="Transferase(Phosphotransferase) domain 1"/>
    <property type="match status" value="1"/>
</dbReference>
<dbReference type="InterPro" id="IPR018247">
    <property type="entry name" value="EF_Hand_1_Ca_BS"/>
</dbReference>
<dbReference type="SMART" id="SM00220">
    <property type="entry name" value="S_TKc"/>
    <property type="match status" value="1"/>
</dbReference>
<dbReference type="OrthoDB" id="5296287at2759"/>
<dbReference type="Gene3D" id="3.30.200.20">
    <property type="entry name" value="Phosphorylase Kinase, domain 1"/>
    <property type="match status" value="1"/>
</dbReference>
<dbReference type="Proteomes" id="UP000604046">
    <property type="component" value="Unassembled WGS sequence"/>
</dbReference>
<dbReference type="InterPro" id="IPR050205">
    <property type="entry name" value="CDPK_Ser/Thr_kinases"/>
</dbReference>
<evidence type="ECO:0000313" key="12">
    <source>
        <dbReference type="EMBL" id="CAE6959123.1"/>
    </source>
</evidence>
<dbReference type="CDD" id="cd00051">
    <property type="entry name" value="EFh"/>
    <property type="match status" value="2"/>
</dbReference>
<dbReference type="PANTHER" id="PTHR24349">
    <property type="entry name" value="SERINE/THREONINE-PROTEIN KINASE"/>
    <property type="match status" value="1"/>
</dbReference>
<feature type="domain" description="EF-hand" evidence="11">
    <location>
        <begin position="265"/>
        <end position="300"/>
    </location>
</feature>
<evidence type="ECO:0000256" key="1">
    <source>
        <dbReference type="ARBA" id="ARBA00001946"/>
    </source>
</evidence>
<gene>
    <name evidence="12" type="primary">CPK2</name>
    <name evidence="12" type="ORF">SNAT2548_LOCUS1875</name>
</gene>
<keyword evidence="6" id="KW-0418">Kinase</keyword>
<dbReference type="SMART" id="SM00054">
    <property type="entry name" value="EFh"/>
    <property type="match status" value="4"/>
</dbReference>
<evidence type="ECO:0000313" key="13">
    <source>
        <dbReference type="Proteomes" id="UP000604046"/>
    </source>
</evidence>
<feature type="domain" description="EF-hand" evidence="11">
    <location>
        <begin position="374"/>
        <end position="409"/>
    </location>
</feature>
<evidence type="ECO:0000256" key="5">
    <source>
        <dbReference type="ARBA" id="ARBA00022741"/>
    </source>
</evidence>
<feature type="domain" description="Protein kinase" evidence="10">
    <location>
        <begin position="1"/>
        <end position="222"/>
    </location>
</feature>
<accession>A0A812HRQ0</accession>
<comment type="cofactor">
    <cofactor evidence="1">
        <name>Mg(2+)</name>
        <dbReference type="ChEBI" id="CHEBI:18420"/>
    </cofactor>
</comment>
<dbReference type="PROSITE" id="PS50011">
    <property type="entry name" value="PROTEIN_KINASE_DOM"/>
    <property type="match status" value="1"/>
</dbReference>
<comment type="subunit">
    <text evidence="2">Monomer.</text>
</comment>
<keyword evidence="5" id="KW-0547">Nucleotide-binding</keyword>
<dbReference type="AlphaFoldDB" id="A0A812HRQ0"/>
<evidence type="ECO:0000256" key="3">
    <source>
        <dbReference type="ARBA" id="ARBA00022527"/>
    </source>
</evidence>
<evidence type="ECO:0000256" key="8">
    <source>
        <dbReference type="ARBA" id="ARBA00022840"/>
    </source>
</evidence>
<evidence type="ECO:0000259" key="11">
    <source>
        <dbReference type="PROSITE" id="PS50222"/>
    </source>
</evidence>
<dbReference type="GO" id="GO:0005524">
    <property type="term" value="F:ATP binding"/>
    <property type="evidence" value="ECO:0007669"/>
    <property type="project" value="UniProtKB-KW"/>
</dbReference>
<protein>
    <submittedName>
        <fullName evidence="12">CPK2 protein</fullName>
    </submittedName>
</protein>
<evidence type="ECO:0000256" key="7">
    <source>
        <dbReference type="ARBA" id="ARBA00022837"/>
    </source>
</evidence>
<keyword evidence="7" id="KW-0106">Calcium</keyword>
<dbReference type="EMBL" id="CAJNDS010000108">
    <property type="protein sequence ID" value="CAE6959123.1"/>
    <property type="molecule type" value="Genomic_DNA"/>
</dbReference>
<dbReference type="Pfam" id="PF13405">
    <property type="entry name" value="EF-hand_6"/>
    <property type="match status" value="1"/>
</dbReference>
<keyword evidence="4" id="KW-0808">Transferase</keyword>
<dbReference type="InterPro" id="IPR011009">
    <property type="entry name" value="Kinase-like_dom_sf"/>
</dbReference>